<gene>
    <name evidence="1" type="ORF">OYC64_007401</name>
</gene>
<comment type="caution">
    <text evidence="1">The sequence shown here is derived from an EMBL/GenBank/DDBJ whole genome shotgun (WGS) entry which is preliminary data.</text>
</comment>
<name>A0ABD2GSZ0_PAGBO</name>
<proteinExistence type="predicted"/>
<sequence>MMREGLSCWRR</sequence>
<reference evidence="1 2" key="2">
    <citation type="journal article" date="2024" name="G3 (Bethesda)">
        <title>The genome of the cryopelagic Antarctic bald notothen, Trematomus borchgrevinki.</title>
        <authorList>
            <person name="Rayamajhi N."/>
            <person name="Rivera-Colon A.G."/>
            <person name="Minhas B.F."/>
            <person name="Cheng C.C."/>
            <person name="Catchen J.M."/>
        </authorList>
    </citation>
    <scope>NUCLEOTIDE SEQUENCE [LARGE SCALE GENOMIC DNA]</scope>
    <source>
        <strain evidence="1">AGRC-2024</strain>
    </source>
</reference>
<organism evidence="1 2">
    <name type="scientific">Pagothenia borchgrevinki</name>
    <name type="common">Bald rockcod</name>
    <name type="synonym">Trematomus borchgrevinki</name>
    <dbReference type="NCBI Taxonomy" id="8213"/>
    <lineage>
        <taxon>Eukaryota</taxon>
        <taxon>Metazoa</taxon>
        <taxon>Chordata</taxon>
        <taxon>Craniata</taxon>
        <taxon>Vertebrata</taxon>
        <taxon>Euteleostomi</taxon>
        <taxon>Actinopterygii</taxon>
        <taxon>Neopterygii</taxon>
        <taxon>Teleostei</taxon>
        <taxon>Neoteleostei</taxon>
        <taxon>Acanthomorphata</taxon>
        <taxon>Eupercaria</taxon>
        <taxon>Perciformes</taxon>
        <taxon>Notothenioidei</taxon>
        <taxon>Nototheniidae</taxon>
        <taxon>Pagothenia</taxon>
    </lineage>
</organism>
<accession>A0ABD2GSZ0</accession>
<evidence type="ECO:0000313" key="1">
    <source>
        <dbReference type="EMBL" id="KAL3056908.1"/>
    </source>
</evidence>
<protein>
    <submittedName>
        <fullName evidence="1">Uncharacterized protein</fullName>
    </submittedName>
</protein>
<dbReference type="Proteomes" id="UP001619887">
    <property type="component" value="Unassembled WGS sequence"/>
</dbReference>
<evidence type="ECO:0000313" key="2">
    <source>
        <dbReference type="Proteomes" id="UP001619887"/>
    </source>
</evidence>
<reference evidence="1 2" key="1">
    <citation type="journal article" date="2022" name="G3 (Bethesda)">
        <title>Evaluating Illumina-, Nanopore-, and PacBio-based genome assembly strategies with the bald notothen, Trematomus borchgrevinki.</title>
        <authorList>
            <person name="Rayamajhi N."/>
            <person name="Cheng C.C."/>
            <person name="Catchen J.M."/>
        </authorList>
    </citation>
    <scope>NUCLEOTIDE SEQUENCE [LARGE SCALE GENOMIC DNA]</scope>
    <source>
        <strain evidence="1">AGRC-2024</strain>
    </source>
</reference>
<dbReference type="EMBL" id="JBIYXZ010002075">
    <property type="protein sequence ID" value="KAL3056908.1"/>
    <property type="molecule type" value="Genomic_DNA"/>
</dbReference>
<keyword evidence="2" id="KW-1185">Reference proteome</keyword>